<dbReference type="SUPFAM" id="SSF48371">
    <property type="entry name" value="ARM repeat"/>
    <property type="match status" value="1"/>
</dbReference>
<dbReference type="InterPro" id="IPR015433">
    <property type="entry name" value="PI3/4_kinase"/>
</dbReference>
<dbReference type="InterPro" id="IPR029071">
    <property type="entry name" value="Ubiquitin-like_domsf"/>
</dbReference>
<keyword evidence="3" id="KW-0808">Transferase</keyword>
<dbReference type="Gene3D" id="3.30.1010.10">
    <property type="entry name" value="Phosphatidylinositol 3-kinase Catalytic Subunit, Chain A, domain 4"/>
    <property type="match status" value="1"/>
</dbReference>
<dbReference type="SMART" id="SM00143">
    <property type="entry name" value="PI3K_p85B"/>
    <property type="match status" value="1"/>
</dbReference>
<dbReference type="Proteomes" id="UP001152320">
    <property type="component" value="Chromosome 21"/>
</dbReference>
<comment type="caution">
    <text evidence="13">The sequence shown here is derived from an EMBL/GenBank/DDBJ whole genome shotgun (WGS) entry which is preliminary data.</text>
</comment>
<dbReference type="InterPro" id="IPR011009">
    <property type="entry name" value="Kinase-like_dom_sf"/>
</dbReference>
<evidence type="ECO:0000313" key="13">
    <source>
        <dbReference type="EMBL" id="KAJ8021898.1"/>
    </source>
</evidence>
<dbReference type="InterPro" id="IPR036940">
    <property type="entry name" value="PI3/4_kinase_cat_sf"/>
</dbReference>
<dbReference type="Pfam" id="PF02192">
    <property type="entry name" value="PI3K_p85B"/>
    <property type="match status" value="1"/>
</dbReference>
<dbReference type="GO" id="GO:0043491">
    <property type="term" value="P:phosphatidylinositol 3-kinase/protein kinase B signal transduction"/>
    <property type="evidence" value="ECO:0007669"/>
    <property type="project" value="TreeGrafter"/>
</dbReference>
<dbReference type="OrthoDB" id="67688at2759"/>
<evidence type="ECO:0000259" key="12">
    <source>
        <dbReference type="PROSITE" id="PS51547"/>
    </source>
</evidence>
<dbReference type="SMART" id="SM00145">
    <property type="entry name" value="PI3Ka"/>
    <property type="match status" value="1"/>
</dbReference>
<dbReference type="InterPro" id="IPR016024">
    <property type="entry name" value="ARM-type_fold"/>
</dbReference>
<dbReference type="SMART" id="SM00144">
    <property type="entry name" value="PI3K_rbd"/>
    <property type="match status" value="1"/>
</dbReference>
<protein>
    <recommendedName>
        <fullName evidence="2">phosphatidylinositol 3-kinase</fullName>
        <ecNumber evidence="2">2.7.1.137</ecNumber>
    </recommendedName>
</protein>
<dbReference type="InterPro" id="IPR000403">
    <property type="entry name" value="PI3/4_kinase_cat_dom"/>
</dbReference>
<evidence type="ECO:0000256" key="1">
    <source>
        <dbReference type="ARBA" id="ARBA00001498"/>
    </source>
</evidence>
<feature type="domain" description="C2 PI3K-type" evidence="12">
    <location>
        <begin position="315"/>
        <end position="482"/>
    </location>
</feature>
<feature type="domain" description="PI3K/PI4K catalytic" evidence="8">
    <location>
        <begin position="757"/>
        <end position="1039"/>
    </location>
</feature>
<keyword evidence="5" id="KW-0418">Kinase</keyword>
<dbReference type="InterPro" id="IPR018936">
    <property type="entry name" value="PI3/4_kinase_CS"/>
</dbReference>
<dbReference type="GO" id="GO:0016477">
    <property type="term" value="P:cell migration"/>
    <property type="evidence" value="ECO:0007669"/>
    <property type="project" value="TreeGrafter"/>
</dbReference>
<dbReference type="PANTHER" id="PTHR10048">
    <property type="entry name" value="PHOSPHATIDYLINOSITOL KINASE"/>
    <property type="match status" value="1"/>
</dbReference>
<dbReference type="PROSITE" id="PS51546">
    <property type="entry name" value="PI3K_RBD"/>
    <property type="match status" value="1"/>
</dbReference>
<dbReference type="FunFam" id="1.10.1070.11:FF:000001">
    <property type="entry name" value="Phosphatidylinositol 4,5-bisphosphate 3-kinase catalytic subunit"/>
    <property type="match status" value="1"/>
</dbReference>
<dbReference type="FunFam" id="3.30.1010.10:FF:000008">
    <property type="entry name" value="Phosphatidylinositol 4,5-bisphosphate 3-kinase catalytic subunit gamma"/>
    <property type="match status" value="1"/>
</dbReference>
<evidence type="ECO:0000256" key="4">
    <source>
        <dbReference type="ARBA" id="ARBA00022741"/>
    </source>
</evidence>
<dbReference type="InterPro" id="IPR035892">
    <property type="entry name" value="C2_domain_sf"/>
</dbReference>
<evidence type="ECO:0000256" key="6">
    <source>
        <dbReference type="ARBA" id="ARBA00022840"/>
    </source>
</evidence>
<evidence type="ECO:0000259" key="8">
    <source>
        <dbReference type="PROSITE" id="PS50290"/>
    </source>
</evidence>
<proteinExistence type="inferred from homology"/>
<feature type="domain" description="PI3K-RBD" evidence="11">
    <location>
        <begin position="188"/>
        <end position="276"/>
    </location>
</feature>
<dbReference type="GO" id="GO:0005737">
    <property type="term" value="C:cytoplasm"/>
    <property type="evidence" value="ECO:0007669"/>
    <property type="project" value="TreeGrafter"/>
</dbReference>
<feature type="domain" description="PI3K-ABD" evidence="9">
    <location>
        <begin position="17"/>
        <end position="106"/>
    </location>
</feature>
<dbReference type="GO" id="GO:0005942">
    <property type="term" value="C:phosphatidylinositol 3-kinase complex"/>
    <property type="evidence" value="ECO:0007669"/>
    <property type="project" value="TreeGrafter"/>
</dbReference>
<organism evidence="13 14">
    <name type="scientific">Holothuria leucospilota</name>
    <name type="common">Black long sea cucumber</name>
    <name type="synonym">Mertensiothuria leucospilota</name>
    <dbReference type="NCBI Taxonomy" id="206669"/>
    <lineage>
        <taxon>Eukaryota</taxon>
        <taxon>Metazoa</taxon>
        <taxon>Echinodermata</taxon>
        <taxon>Eleutherozoa</taxon>
        <taxon>Echinozoa</taxon>
        <taxon>Holothuroidea</taxon>
        <taxon>Aspidochirotacea</taxon>
        <taxon>Aspidochirotida</taxon>
        <taxon>Holothuriidae</taxon>
        <taxon>Holothuria</taxon>
    </lineage>
</organism>
<name>A0A9Q0YFW3_HOLLE</name>
<feature type="domain" description="PIK helical" evidence="10">
    <location>
        <begin position="508"/>
        <end position="685"/>
    </location>
</feature>
<dbReference type="PROSITE" id="PS51547">
    <property type="entry name" value="C2_PI3K"/>
    <property type="match status" value="1"/>
</dbReference>
<dbReference type="EC" id="2.7.1.137" evidence="2"/>
<dbReference type="Gene3D" id="3.10.20.770">
    <property type="match status" value="1"/>
</dbReference>
<dbReference type="SUPFAM" id="SSF49562">
    <property type="entry name" value="C2 domain (Calcium/lipid-binding domain, CaLB)"/>
    <property type="match status" value="1"/>
</dbReference>
<dbReference type="AlphaFoldDB" id="A0A9Q0YFW3"/>
<dbReference type="GO" id="GO:0005524">
    <property type="term" value="F:ATP binding"/>
    <property type="evidence" value="ECO:0007669"/>
    <property type="project" value="UniProtKB-KW"/>
</dbReference>
<evidence type="ECO:0000259" key="11">
    <source>
        <dbReference type="PROSITE" id="PS51546"/>
    </source>
</evidence>
<sequence>MPPASWTQPDFWHQKELVQTVELLCLLPNGIIVPLRCDRESTLSTIKRELWEVASKFPVYNQLLDLNFYNFQCVLEGGEREELLEERKRISDIKPFCNTLTVVRKAGDAEEKVLNSRIGLLIGKSLHEFDNMTSPEVIDFRQKTRNICMTIQKERLKWNWENRAVYLFPPQLESSADMHAHVREAFKDDRFLVSVGLVDGGPSTNTVLQVGAYDTPDILISLALKKFRIQTNPPGDYVLKVRSQEDYLLRNYPLCQYKYIRRTVCKFMKPELVLILKKDVKVEERFIDPMVNVLTQGIGAPPLPSRRGKEISWDIDEEIKLTLIKAHNVNVLERTGVRVKLGVFHGGDELCDVIESQDVEGSSPEWQESHAIGLKVKDLPRMAKLCITLYCNNARRLTKNTSTGTVGIAKKRKDNRRDLVPIAWVNTTFFDYKHQLRTGVLRLAMWPASEDVDLNPLGTVESNPNQEDATVLEIMLHEGSKPTTITYPPFDLVLERAAEIAAEKNDHMVPIDHISDARLDELRHIVNRDPLETLSDQEREDLWNAREDCLQSIPHSLPRLLTCTRWHKRDDVAQMQAMLQIWRKLPPEEAMELLDYKYPDLAVRKFAVDCLKELTDDLLSQYLLQLVQALKYESYLDCDLGLFLLRRALANQRIGHFLFWHLRAEMHQPAVSTRFGLMLEAYCRGSIAHIKTLSKQVESLNKMKSVNELIKNSENKSSQKDELLQMMHKVLCQDSYKDALSYFISPLSPSFKLKCLKLEKCRYISSKMRPLWLVFQNEDPVGDDIQIIFKNGDDLRQDMLTLQVMQIMDNIWQEEGLDLRVIPYGTLATGDKVGLIEVVTEADTIAKIQKQHSTATIKAAFKKDAIFEWLKKHNNEPELLDRAIEDFRRSCAGYCVATYILGIGDRHNDNIMVKKTGQLFHIDFGHFLGNTKRKFGVNRERVPFILTNDFVHVITRGEHQRSTPDFDRFRDSCELAFTILRRRGNLLINLFAMMLSAGIPELSDDTIIYLRDTLNLDVEEEEALAHFRSKFTDALKNSWKTSVNWMVHHIAHKGN</sequence>
<dbReference type="PROSITE" id="PS51545">
    <property type="entry name" value="PIK_HELICAL"/>
    <property type="match status" value="1"/>
</dbReference>
<accession>A0A9Q0YFW3</accession>
<evidence type="ECO:0000256" key="2">
    <source>
        <dbReference type="ARBA" id="ARBA00012073"/>
    </source>
</evidence>
<comment type="catalytic activity">
    <reaction evidence="1">
        <text>a 1,2-diacyl-sn-glycero-3-phospho-(1D-myo-inositol) + ATP = a 1,2-diacyl-sn-glycero-3-phospho-(1D-myo-inositol-3-phosphate) + ADP + H(+)</text>
        <dbReference type="Rhea" id="RHEA:12709"/>
        <dbReference type="ChEBI" id="CHEBI:15378"/>
        <dbReference type="ChEBI" id="CHEBI:30616"/>
        <dbReference type="ChEBI" id="CHEBI:57880"/>
        <dbReference type="ChEBI" id="CHEBI:58088"/>
        <dbReference type="ChEBI" id="CHEBI:456216"/>
        <dbReference type="EC" id="2.7.1.137"/>
    </reaction>
</comment>
<dbReference type="GO" id="GO:0050920">
    <property type="term" value="P:regulation of chemotaxis"/>
    <property type="evidence" value="ECO:0007669"/>
    <property type="project" value="UniProtKB-ARBA"/>
</dbReference>
<dbReference type="SUPFAM" id="SSF54236">
    <property type="entry name" value="Ubiquitin-like"/>
    <property type="match status" value="1"/>
</dbReference>
<dbReference type="Pfam" id="PF00794">
    <property type="entry name" value="PI3K_rbd"/>
    <property type="match status" value="1"/>
</dbReference>
<dbReference type="GO" id="GO:0032060">
    <property type="term" value="P:bleb assembly"/>
    <property type="evidence" value="ECO:0007669"/>
    <property type="project" value="UniProtKB-ARBA"/>
</dbReference>
<dbReference type="PROSITE" id="PS50290">
    <property type="entry name" value="PI3_4_KINASE_3"/>
    <property type="match status" value="1"/>
</dbReference>
<evidence type="ECO:0000256" key="5">
    <source>
        <dbReference type="ARBA" id="ARBA00022777"/>
    </source>
</evidence>
<dbReference type="InterPro" id="IPR001263">
    <property type="entry name" value="PI3K_accessory_dom"/>
</dbReference>
<evidence type="ECO:0000259" key="9">
    <source>
        <dbReference type="PROSITE" id="PS51544"/>
    </source>
</evidence>
<dbReference type="PROSITE" id="PS00916">
    <property type="entry name" value="PI3_4_KINASE_2"/>
    <property type="match status" value="1"/>
</dbReference>
<dbReference type="Gene3D" id="2.60.40.150">
    <property type="entry name" value="C2 domain"/>
    <property type="match status" value="1"/>
</dbReference>
<dbReference type="SUPFAM" id="SSF56112">
    <property type="entry name" value="Protein kinase-like (PK-like)"/>
    <property type="match status" value="1"/>
</dbReference>
<dbReference type="Gene3D" id="1.25.40.70">
    <property type="entry name" value="Phosphatidylinositol 3-kinase, accessory domain (PIK)"/>
    <property type="match status" value="1"/>
</dbReference>
<evidence type="ECO:0000313" key="14">
    <source>
        <dbReference type="Proteomes" id="UP001152320"/>
    </source>
</evidence>
<dbReference type="InterPro" id="IPR003113">
    <property type="entry name" value="PI3K_ABD"/>
</dbReference>
<dbReference type="PANTHER" id="PTHR10048:SF118">
    <property type="entry name" value="PI-3 KINASE"/>
    <property type="match status" value="1"/>
</dbReference>
<gene>
    <name evidence="13" type="ORF">HOLleu_39231</name>
</gene>
<keyword evidence="14" id="KW-1185">Reference proteome</keyword>
<dbReference type="GO" id="GO:0016303">
    <property type="term" value="F:1-phosphatidylinositol-3-kinase activity"/>
    <property type="evidence" value="ECO:0007669"/>
    <property type="project" value="UniProtKB-EC"/>
</dbReference>
<evidence type="ECO:0000259" key="10">
    <source>
        <dbReference type="PROSITE" id="PS51545"/>
    </source>
</evidence>
<evidence type="ECO:0000256" key="3">
    <source>
        <dbReference type="ARBA" id="ARBA00022679"/>
    </source>
</evidence>
<dbReference type="Pfam" id="PF00792">
    <property type="entry name" value="PI3K_C2"/>
    <property type="match status" value="1"/>
</dbReference>
<dbReference type="PROSITE" id="PS00915">
    <property type="entry name" value="PI3_4_KINASE_1"/>
    <property type="match status" value="1"/>
</dbReference>
<dbReference type="InterPro" id="IPR000341">
    <property type="entry name" value="PI3K_Ras-bd_dom"/>
</dbReference>
<dbReference type="SMART" id="SM00146">
    <property type="entry name" value="PI3Kc"/>
    <property type="match status" value="1"/>
</dbReference>
<dbReference type="Pfam" id="PF00454">
    <property type="entry name" value="PI3_PI4_kinase"/>
    <property type="match status" value="1"/>
</dbReference>
<dbReference type="CDD" id="cd05165">
    <property type="entry name" value="PI3Kc_I"/>
    <property type="match status" value="1"/>
</dbReference>
<dbReference type="Gene3D" id="1.10.1070.11">
    <property type="entry name" value="Phosphatidylinositol 3-/4-kinase, catalytic domain"/>
    <property type="match status" value="1"/>
</dbReference>
<comment type="similarity">
    <text evidence="7">Belongs to the PI3/PI4-kinase family.</text>
</comment>
<keyword evidence="4" id="KW-0547">Nucleotide-binding</keyword>
<dbReference type="GO" id="GO:0035005">
    <property type="term" value="F:1-phosphatidylinositol-4-phosphate 3-kinase activity"/>
    <property type="evidence" value="ECO:0007669"/>
    <property type="project" value="TreeGrafter"/>
</dbReference>
<dbReference type="EMBL" id="JAIZAY010000021">
    <property type="protein sequence ID" value="KAJ8021898.1"/>
    <property type="molecule type" value="Genomic_DNA"/>
</dbReference>
<dbReference type="InterPro" id="IPR042236">
    <property type="entry name" value="PI3K_accessory_sf"/>
</dbReference>
<reference evidence="13" key="1">
    <citation type="submission" date="2021-10" db="EMBL/GenBank/DDBJ databases">
        <title>Tropical sea cucumber genome reveals ecological adaptation and Cuvierian tubules defense mechanism.</title>
        <authorList>
            <person name="Chen T."/>
        </authorList>
    </citation>
    <scope>NUCLEOTIDE SEQUENCE</scope>
    <source>
        <strain evidence="13">Nanhai2018</strain>
        <tissue evidence="13">Muscle</tissue>
    </source>
</reference>
<dbReference type="InterPro" id="IPR002420">
    <property type="entry name" value="PI3K-type_C2_dom"/>
</dbReference>
<dbReference type="PROSITE" id="PS51544">
    <property type="entry name" value="PI3K_ABD"/>
    <property type="match status" value="1"/>
</dbReference>
<keyword evidence="6" id="KW-0067">ATP-binding</keyword>
<dbReference type="GO" id="GO:0005886">
    <property type="term" value="C:plasma membrane"/>
    <property type="evidence" value="ECO:0007669"/>
    <property type="project" value="TreeGrafter"/>
</dbReference>
<dbReference type="GO" id="GO:0048015">
    <property type="term" value="P:phosphatidylinositol-mediated signaling"/>
    <property type="evidence" value="ECO:0007669"/>
    <property type="project" value="TreeGrafter"/>
</dbReference>
<dbReference type="Pfam" id="PF00613">
    <property type="entry name" value="PI3Ka"/>
    <property type="match status" value="1"/>
</dbReference>
<evidence type="ECO:0000256" key="7">
    <source>
        <dbReference type="PROSITE-ProRule" id="PRU00880"/>
    </source>
</evidence>